<feature type="compositionally biased region" description="Acidic residues" evidence="1">
    <location>
        <begin position="486"/>
        <end position="498"/>
    </location>
</feature>
<dbReference type="GO" id="GO:0005737">
    <property type="term" value="C:cytoplasm"/>
    <property type="evidence" value="ECO:0007669"/>
    <property type="project" value="TreeGrafter"/>
</dbReference>
<evidence type="ECO:0000259" key="3">
    <source>
        <dbReference type="Pfam" id="PF17747"/>
    </source>
</evidence>
<dbReference type="OMA" id="CTERREY"/>
<dbReference type="InterPro" id="IPR015943">
    <property type="entry name" value="WD40/YVTN_repeat-like_dom_sf"/>
</dbReference>
<feature type="region of interest" description="Disordered" evidence="1">
    <location>
        <begin position="437"/>
        <end position="505"/>
    </location>
</feature>
<dbReference type="AlphaFoldDB" id="A0A0L0SZ20"/>
<keyword evidence="6" id="KW-1185">Reference proteome</keyword>
<feature type="compositionally biased region" description="Low complexity" evidence="1">
    <location>
        <begin position="223"/>
        <end position="242"/>
    </location>
</feature>
<dbReference type="VEuPathDB" id="FungiDB:AMAG_12390"/>
<feature type="domain" description="Vid27 N-terminal" evidence="4">
    <location>
        <begin position="1"/>
        <end position="182"/>
    </location>
</feature>
<feature type="compositionally biased region" description="Acidic residues" evidence="1">
    <location>
        <begin position="457"/>
        <end position="471"/>
    </location>
</feature>
<feature type="compositionally biased region" description="Acidic residues" evidence="1">
    <location>
        <begin position="76"/>
        <end position="90"/>
    </location>
</feature>
<accession>A0A0L0SZ20</accession>
<dbReference type="InterPro" id="IPR013863">
    <property type="entry name" value="VID27_C"/>
</dbReference>
<dbReference type="InterPro" id="IPR040768">
    <property type="entry name" value="Vid27_PH"/>
</dbReference>
<protein>
    <recommendedName>
        <fullName evidence="7">Vacuolar import/degradation Vid27 C-terminal domain-containing protein</fullName>
    </recommendedName>
</protein>
<feature type="compositionally biased region" description="Low complexity" evidence="1">
    <location>
        <begin position="472"/>
        <end position="485"/>
    </location>
</feature>
<feature type="domain" description="Vid27 PH-like" evidence="3">
    <location>
        <begin position="298"/>
        <end position="406"/>
    </location>
</feature>
<dbReference type="Pfam" id="PF17748">
    <property type="entry name" value="VID27_N"/>
    <property type="match status" value="1"/>
</dbReference>
<evidence type="ECO:0000259" key="4">
    <source>
        <dbReference type="Pfam" id="PF17748"/>
    </source>
</evidence>
<organism evidence="5 6">
    <name type="scientific">Allomyces macrogynus (strain ATCC 38327)</name>
    <name type="common">Allomyces javanicus var. macrogynus</name>
    <dbReference type="NCBI Taxonomy" id="578462"/>
    <lineage>
        <taxon>Eukaryota</taxon>
        <taxon>Fungi</taxon>
        <taxon>Fungi incertae sedis</taxon>
        <taxon>Blastocladiomycota</taxon>
        <taxon>Blastocladiomycetes</taxon>
        <taxon>Blastocladiales</taxon>
        <taxon>Blastocladiaceae</taxon>
        <taxon>Allomyces</taxon>
    </lineage>
</organism>
<feature type="region of interest" description="Disordered" evidence="1">
    <location>
        <begin position="73"/>
        <end position="97"/>
    </location>
</feature>
<dbReference type="PANTHER" id="PTHR31913">
    <property type="entry name" value="VACUOLAR IMPORT AND DEGRADATION PROTEIN 27"/>
    <property type="match status" value="1"/>
</dbReference>
<dbReference type="GO" id="GO:0005634">
    <property type="term" value="C:nucleus"/>
    <property type="evidence" value="ECO:0007669"/>
    <property type="project" value="TreeGrafter"/>
</dbReference>
<feature type="region of interest" description="Disordered" evidence="1">
    <location>
        <begin position="191"/>
        <end position="251"/>
    </location>
</feature>
<proteinExistence type="predicted"/>
<evidence type="ECO:0008006" key="7">
    <source>
        <dbReference type="Google" id="ProtNLM"/>
    </source>
</evidence>
<dbReference type="EMBL" id="GG745354">
    <property type="protein sequence ID" value="KNE67655.1"/>
    <property type="molecule type" value="Genomic_DNA"/>
</dbReference>
<dbReference type="InterPro" id="IPR011044">
    <property type="entry name" value="Quino_amine_DH_bsu"/>
</dbReference>
<evidence type="ECO:0000259" key="2">
    <source>
        <dbReference type="Pfam" id="PF08553"/>
    </source>
</evidence>
<feature type="domain" description="Vacuolar import/degradation Vid27 C-terminal" evidence="2">
    <location>
        <begin position="505"/>
        <end position="854"/>
    </location>
</feature>
<evidence type="ECO:0000313" key="6">
    <source>
        <dbReference type="Proteomes" id="UP000054350"/>
    </source>
</evidence>
<dbReference type="Proteomes" id="UP000054350">
    <property type="component" value="Unassembled WGS sequence"/>
</dbReference>
<dbReference type="Gene3D" id="2.130.10.10">
    <property type="entry name" value="YVTN repeat-like/Quinoprotein amine dehydrogenase"/>
    <property type="match status" value="1"/>
</dbReference>
<reference evidence="5 6" key="1">
    <citation type="submission" date="2009-11" db="EMBL/GenBank/DDBJ databases">
        <title>Annotation of Allomyces macrogynus ATCC 38327.</title>
        <authorList>
            <consortium name="The Broad Institute Genome Sequencing Platform"/>
            <person name="Russ C."/>
            <person name="Cuomo C."/>
            <person name="Burger G."/>
            <person name="Gray M.W."/>
            <person name="Holland P.W.H."/>
            <person name="King N."/>
            <person name="Lang F.B.F."/>
            <person name="Roger A.J."/>
            <person name="Ruiz-Trillo I."/>
            <person name="Young S.K."/>
            <person name="Zeng Q."/>
            <person name="Gargeya S."/>
            <person name="Fitzgerald M."/>
            <person name="Haas B."/>
            <person name="Abouelleil A."/>
            <person name="Alvarado L."/>
            <person name="Arachchi H.M."/>
            <person name="Berlin A."/>
            <person name="Chapman S.B."/>
            <person name="Gearin G."/>
            <person name="Goldberg J."/>
            <person name="Griggs A."/>
            <person name="Gujja S."/>
            <person name="Hansen M."/>
            <person name="Heiman D."/>
            <person name="Howarth C."/>
            <person name="Larimer J."/>
            <person name="Lui A."/>
            <person name="MacDonald P.J.P."/>
            <person name="McCowen C."/>
            <person name="Montmayeur A."/>
            <person name="Murphy C."/>
            <person name="Neiman D."/>
            <person name="Pearson M."/>
            <person name="Priest M."/>
            <person name="Roberts A."/>
            <person name="Saif S."/>
            <person name="Shea T."/>
            <person name="Sisk P."/>
            <person name="Stolte C."/>
            <person name="Sykes S."/>
            <person name="Wortman J."/>
            <person name="Nusbaum C."/>
            <person name="Birren B."/>
        </authorList>
    </citation>
    <scope>NUCLEOTIDE SEQUENCE [LARGE SCALE GENOMIC DNA]</scope>
    <source>
        <strain evidence="5 6">ATCC 38327</strain>
    </source>
</reference>
<dbReference type="Pfam" id="PF08553">
    <property type="entry name" value="VID27"/>
    <property type="match status" value="1"/>
</dbReference>
<reference evidence="6" key="2">
    <citation type="submission" date="2009-11" db="EMBL/GenBank/DDBJ databases">
        <title>The Genome Sequence of Allomyces macrogynus strain ATCC 38327.</title>
        <authorList>
            <consortium name="The Broad Institute Genome Sequencing Platform"/>
            <person name="Russ C."/>
            <person name="Cuomo C."/>
            <person name="Shea T."/>
            <person name="Young S.K."/>
            <person name="Zeng Q."/>
            <person name="Koehrsen M."/>
            <person name="Haas B."/>
            <person name="Borodovsky M."/>
            <person name="Guigo R."/>
            <person name="Alvarado L."/>
            <person name="Berlin A."/>
            <person name="Borenstein D."/>
            <person name="Chen Z."/>
            <person name="Engels R."/>
            <person name="Freedman E."/>
            <person name="Gellesch M."/>
            <person name="Goldberg J."/>
            <person name="Griggs A."/>
            <person name="Gujja S."/>
            <person name="Heiman D."/>
            <person name="Hepburn T."/>
            <person name="Howarth C."/>
            <person name="Jen D."/>
            <person name="Larson L."/>
            <person name="Lewis B."/>
            <person name="Mehta T."/>
            <person name="Park D."/>
            <person name="Pearson M."/>
            <person name="Roberts A."/>
            <person name="Saif S."/>
            <person name="Shenoy N."/>
            <person name="Sisk P."/>
            <person name="Stolte C."/>
            <person name="Sykes S."/>
            <person name="Walk T."/>
            <person name="White J."/>
            <person name="Yandava C."/>
            <person name="Burger G."/>
            <person name="Gray M.W."/>
            <person name="Holland P.W.H."/>
            <person name="King N."/>
            <person name="Lang F.B.F."/>
            <person name="Roger A.J."/>
            <person name="Ruiz-Trillo I."/>
            <person name="Lander E."/>
            <person name="Nusbaum C."/>
        </authorList>
    </citation>
    <scope>NUCLEOTIDE SEQUENCE [LARGE SCALE GENOMIC DNA]</scope>
    <source>
        <strain evidence="6">ATCC 38327</strain>
    </source>
</reference>
<dbReference type="eggNOG" id="KOG2395">
    <property type="taxonomic scope" value="Eukaryota"/>
</dbReference>
<dbReference type="InterPro" id="IPR040458">
    <property type="entry name" value="Vid27"/>
</dbReference>
<name>A0A0L0SZ20_ALLM3</name>
<dbReference type="Pfam" id="PF17747">
    <property type="entry name" value="VID27_PH"/>
    <property type="match status" value="1"/>
</dbReference>
<sequence>MNWLKAVSSIVLGGPSDEDAAEQGPRDLITLDGVLYLDRPDAVRGGHECLFPDAQATVRTTEQEYHHELVITRMVDEDELDDEDDDDDADTDNHDGVHGDEKVFVIVPAMKLHRGSIAGDAGPIPTIRWVAVDGNPDDIYEFAITGAGKTTVDMFTRLMLECLSQRTYLRSHDNAADAELEALMWDPVAVGKRRQQQTTTPVRKTAAARTLRSPSPTPKPKPAKTAAPARTPTKKPAAAAAPIVPYGDEDDEFDDEELLASAPAAAAQVPEPEQPSSHTLLALLPPCPAIPDTLDLAYSMDAELYLFNAADREFQLAEPTAVAHIYAHHKDPDVSYLVVSTSTGPVVCQPISEAMNHIFHDFEWALIWNLLMTVDMGGVKQTQAYSLSLKMATLAEYNEFRKTFTSYHVQATLHASMAALALDDKDVEYLMEQVTTRDVPMADDEDQENKKATAALSDDDEESDNDDDEGDAPTTAAAAHAQVAAGDDDEDDEADTEVEQPGVTNSLLMVTRDRAFVVRGNKIGVFGYTPKGAVKYETVLSNIKFNKTPINPDKVLVHGGERQLILSDPRDKNKLYQLDLGSEKIVQEWSVGPNQVRLQDMAATSKSTDAAAGTDPTLVGITDRAVFQMDTRTKSGVVGQWEDKSSHYTYSKNMTLSAVATSADAHMAVASGKGELRLFKKTGQRATTSLQGSGEPIRHLDVAANGEYVLATCATHLLLFKVGLDGNKNAFANRMPAGGRPEAVRLQLDPKHVAIMLADAPSAAGLQFTAAYFNVSPAGESSIITSVGRYVISWTLADVLAGRKSKYVIKSFADNVVADQFKFGGDKQVVLALPQDVKSVARSRMARADRATAAAQGPMVVTRAAARRAAAAGKQ</sequence>
<dbReference type="OrthoDB" id="10251113at2759"/>
<dbReference type="InterPro" id="IPR040979">
    <property type="entry name" value="Vid27_N"/>
</dbReference>
<dbReference type="PANTHER" id="PTHR31913:SF0">
    <property type="entry name" value="VACUOLAR IMPORT AND DEGRADATION PROTEIN 27"/>
    <property type="match status" value="1"/>
</dbReference>
<evidence type="ECO:0000256" key="1">
    <source>
        <dbReference type="SAM" id="MobiDB-lite"/>
    </source>
</evidence>
<dbReference type="SUPFAM" id="SSF50969">
    <property type="entry name" value="YVTN repeat-like/Quinoprotein amine dehydrogenase"/>
    <property type="match status" value="1"/>
</dbReference>
<evidence type="ECO:0000313" key="5">
    <source>
        <dbReference type="EMBL" id="KNE67655.1"/>
    </source>
</evidence>
<gene>
    <name evidence="5" type="ORF">AMAG_12390</name>
</gene>